<reference evidence="1" key="1">
    <citation type="submission" date="2020-05" db="UniProtKB">
        <authorList>
            <consortium name="EnsemblMetazoa"/>
        </authorList>
    </citation>
    <scope>IDENTIFICATION</scope>
    <source>
        <strain evidence="1">TTRI</strain>
    </source>
</reference>
<proteinExistence type="predicted"/>
<dbReference type="EnsemblMetazoa" id="GAUT045673-RA">
    <property type="protein sequence ID" value="GAUT045673-PA"/>
    <property type="gene ID" value="GAUT045673"/>
</dbReference>
<name>A0A1A9VS10_GLOAU</name>
<evidence type="ECO:0000313" key="1">
    <source>
        <dbReference type="EnsemblMetazoa" id="GAUT045673-PA"/>
    </source>
</evidence>
<protein>
    <submittedName>
        <fullName evidence="1">Uncharacterized protein</fullName>
    </submittedName>
</protein>
<dbReference type="VEuPathDB" id="VectorBase:GAUT045673"/>
<dbReference type="AlphaFoldDB" id="A0A1A9VS10"/>
<accession>A0A1A9VS10</accession>
<sequence>MSCSRQTKRVQSSGLQKQVNFKLQFLKPLLHEYMQSINESETKLMYESLNDSTLMKGSTVTLKLLPVVVLILRLMGANCDV</sequence>
<organism evidence="1 2">
    <name type="scientific">Glossina austeni</name>
    <name type="common">Savannah tsetse fly</name>
    <dbReference type="NCBI Taxonomy" id="7395"/>
    <lineage>
        <taxon>Eukaryota</taxon>
        <taxon>Metazoa</taxon>
        <taxon>Ecdysozoa</taxon>
        <taxon>Arthropoda</taxon>
        <taxon>Hexapoda</taxon>
        <taxon>Insecta</taxon>
        <taxon>Pterygota</taxon>
        <taxon>Neoptera</taxon>
        <taxon>Endopterygota</taxon>
        <taxon>Diptera</taxon>
        <taxon>Brachycera</taxon>
        <taxon>Muscomorpha</taxon>
        <taxon>Hippoboscoidea</taxon>
        <taxon>Glossinidae</taxon>
        <taxon>Glossina</taxon>
    </lineage>
</organism>
<dbReference type="Proteomes" id="UP000078200">
    <property type="component" value="Unassembled WGS sequence"/>
</dbReference>
<keyword evidence="2" id="KW-1185">Reference proteome</keyword>
<evidence type="ECO:0000313" key="2">
    <source>
        <dbReference type="Proteomes" id="UP000078200"/>
    </source>
</evidence>